<dbReference type="GO" id="GO:0004177">
    <property type="term" value="F:aminopeptidase activity"/>
    <property type="evidence" value="ECO:0007669"/>
    <property type="project" value="UniProtKB-KW"/>
</dbReference>
<name>A0AAX4NI35_9ARCH</name>
<keyword evidence="7" id="KW-1185">Reference proteome</keyword>
<dbReference type="Pfam" id="PF01321">
    <property type="entry name" value="Creatinase_N"/>
    <property type="match status" value="1"/>
</dbReference>
<dbReference type="InterPro" id="IPR029149">
    <property type="entry name" value="Creatin/AminoP/Spt16_N"/>
</dbReference>
<keyword evidence="6" id="KW-0031">Aminopeptidase</keyword>
<dbReference type="PANTHER" id="PTHR46112:SF2">
    <property type="entry name" value="XAA-PRO AMINOPEPTIDASE P-RELATED"/>
    <property type="match status" value="1"/>
</dbReference>
<keyword evidence="1 3" id="KW-0479">Metal-binding</keyword>
<dbReference type="GO" id="GO:0046872">
    <property type="term" value="F:metal ion binding"/>
    <property type="evidence" value="ECO:0007669"/>
    <property type="project" value="UniProtKB-KW"/>
</dbReference>
<dbReference type="Proteomes" id="UP001451606">
    <property type="component" value="Chromosome"/>
</dbReference>
<evidence type="ECO:0000313" key="6">
    <source>
        <dbReference type="EMBL" id="WYY00457.1"/>
    </source>
</evidence>
<comment type="similarity">
    <text evidence="3">Belongs to the peptidase M24B family.</text>
</comment>
<evidence type="ECO:0000256" key="3">
    <source>
        <dbReference type="RuleBase" id="RU000590"/>
    </source>
</evidence>
<dbReference type="Pfam" id="PF00557">
    <property type="entry name" value="Peptidase_M24"/>
    <property type="match status" value="1"/>
</dbReference>
<dbReference type="GeneID" id="95967764"/>
<dbReference type="InterPro" id="IPR050659">
    <property type="entry name" value="Peptidase_M24B"/>
</dbReference>
<dbReference type="AlphaFoldDB" id="A0AAX4NI35"/>
<dbReference type="Gene3D" id="3.90.230.10">
    <property type="entry name" value="Creatinase/methionine aminopeptidase superfamily"/>
    <property type="match status" value="1"/>
</dbReference>
<protein>
    <submittedName>
        <fullName evidence="6">Aminopeptidase P family protein</fullName>
    </submittedName>
</protein>
<proteinExistence type="inferred from homology"/>
<dbReference type="Gene3D" id="3.40.350.10">
    <property type="entry name" value="Creatinase/prolidase N-terminal domain"/>
    <property type="match status" value="1"/>
</dbReference>
<reference evidence="6 7" key="1">
    <citation type="submission" date="2023-09" db="EMBL/GenBank/DDBJ databases">
        <authorList>
            <person name="Golyshina O.V."/>
            <person name="Lunev E.A."/>
            <person name="Bargiela R."/>
            <person name="Gaines M.C."/>
            <person name="Daum B."/>
            <person name="Bale N.J."/>
            <person name="Koenen M."/>
            <person name="Sinninghe Damst J.S."/>
            <person name="Yakimov M."/>
            <person name="Golyshin P.N."/>
        </authorList>
    </citation>
    <scope>NUCLEOTIDE SEQUENCE [LARGE SCALE GENOMIC DNA]</scope>
    <source>
        <strain evidence="6 7">M1</strain>
    </source>
</reference>
<dbReference type="RefSeq" id="WP_393970795.1">
    <property type="nucleotide sequence ID" value="NZ_CP133772.1"/>
</dbReference>
<dbReference type="InterPro" id="IPR000994">
    <property type="entry name" value="Pept_M24"/>
</dbReference>
<evidence type="ECO:0000259" key="4">
    <source>
        <dbReference type="Pfam" id="PF00557"/>
    </source>
</evidence>
<sequence length="359" mass="39934">MDYKQIFDYARELDTILILNGGEGQIDKTFFYLTQAESGIFEGSALIVSQDGMKIITSELEEESARSTGLEVIVAKGREDFNRIIRKSLENVNSVGINYSAISLGMYKDLLKVIPDKEFIDVSNSIIESRKMKNDNELAKLRQAAKIGSEIYEEVIQSLKEGMTEYELASKIVYEMMNAGASGPSFSTIVGFGPSSAIPHYSPSDRKLKKGDFVLTDYGALYKGYCSDITRTAVFGRADSKQKEMYNIVKEAQTESMKIIREDVNGKDVDQVARNIIDSTQYKGKFIHSLGHGLGLDVHDHPALARNYDFTLKDRMVVTVEPGIYVTKYGGVRIEDDVVVGKNGFEKITSGPSELLEIS</sequence>
<evidence type="ECO:0000256" key="1">
    <source>
        <dbReference type="ARBA" id="ARBA00022723"/>
    </source>
</evidence>
<evidence type="ECO:0000256" key="2">
    <source>
        <dbReference type="ARBA" id="ARBA00022801"/>
    </source>
</evidence>
<dbReference type="PANTHER" id="PTHR46112">
    <property type="entry name" value="AMINOPEPTIDASE"/>
    <property type="match status" value="1"/>
</dbReference>
<dbReference type="EMBL" id="CP133772">
    <property type="protein sequence ID" value="WYY00457.1"/>
    <property type="molecule type" value="Genomic_DNA"/>
</dbReference>
<organism evidence="6 7">
    <name type="scientific">Oxyplasma meridianum</name>
    <dbReference type="NCBI Taxonomy" id="3073602"/>
    <lineage>
        <taxon>Archaea</taxon>
        <taxon>Methanobacteriati</taxon>
        <taxon>Thermoplasmatota</taxon>
        <taxon>Thermoplasmata</taxon>
        <taxon>Thermoplasmatales</taxon>
        <taxon>Thermoplasmataceae</taxon>
        <taxon>Oxyplasma</taxon>
    </lineage>
</organism>
<dbReference type="KEGG" id="omr:OXIME_001027"/>
<evidence type="ECO:0000313" key="7">
    <source>
        <dbReference type="Proteomes" id="UP001451606"/>
    </source>
</evidence>
<dbReference type="CDD" id="cd01092">
    <property type="entry name" value="APP-like"/>
    <property type="match status" value="1"/>
</dbReference>
<feature type="domain" description="Peptidase M24" evidence="4">
    <location>
        <begin position="140"/>
        <end position="341"/>
    </location>
</feature>
<gene>
    <name evidence="6" type="ORF">OXIME_001027</name>
</gene>
<evidence type="ECO:0000259" key="5">
    <source>
        <dbReference type="Pfam" id="PF01321"/>
    </source>
</evidence>
<dbReference type="InterPro" id="IPR000587">
    <property type="entry name" value="Creatinase_N"/>
</dbReference>
<dbReference type="SUPFAM" id="SSF55920">
    <property type="entry name" value="Creatinase/aminopeptidase"/>
    <property type="match status" value="1"/>
</dbReference>
<dbReference type="InterPro" id="IPR001131">
    <property type="entry name" value="Peptidase_M24B_aminopep-P_CS"/>
</dbReference>
<accession>A0AAX4NI35</accession>
<keyword evidence="6" id="KW-0645">Protease</keyword>
<keyword evidence="2" id="KW-0378">Hydrolase</keyword>
<dbReference type="PROSITE" id="PS00491">
    <property type="entry name" value="PROLINE_PEPTIDASE"/>
    <property type="match status" value="1"/>
</dbReference>
<dbReference type="InterPro" id="IPR036005">
    <property type="entry name" value="Creatinase/aminopeptidase-like"/>
</dbReference>
<feature type="domain" description="Creatinase N-terminal" evidence="5">
    <location>
        <begin position="11"/>
        <end position="130"/>
    </location>
</feature>